<proteinExistence type="predicted"/>
<gene>
    <name evidence="1" type="ORF">U5822_01285</name>
</gene>
<evidence type="ECO:0000313" key="1">
    <source>
        <dbReference type="EMBL" id="MEA1079281.1"/>
    </source>
</evidence>
<dbReference type="Gene3D" id="2.40.160.20">
    <property type="match status" value="1"/>
</dbReference>
<protein>
    <submittedName>
        <fullName evidence="1">Acyloxyacyl hydrolase</fullName>
    </submittedName>
</protein>
<accession>A0ABU5NU03</accession>
<dbReference type="InterPro" id="IPR018550">
    <property type="entry name" value="Lipid-A_deacylase-rel"/>
</dbReference>
<sequence>MKTLLRASGKGLLIFCLGLTGAGVASGDSLSLAGSYSPSKVVGGRLSYRPDPLPVVLPAWLGSPALFLEFSLNTWVESRRDDEAVTSLAASPVLQWPLSGEEASLFLEAGIGLALIDFIQIGGRDLSSHVQFEDRIGVSWVYSDNQKSSINLNIFHYSNAGIKQPNQGLNLLVLGWSRRL</sequence>
<organism evidence="1 2">
    <name type="scientific">Marinobacter qingdaonensis</name>
    <dbReference type="NCBI Taxonomy" id="3108486"/>
    <lineage>
        <taxon>Bacteria</taxon>
        <taxon>Pseudomonadati</taxon>
        <taxon>Pseudomonadota</taxon>
        <taxon>Gammaproteobacteria</taxon>
        <taxon>Pseudomonadales</taxon>
        <taxon>Marinobacteraceae</taxon>
        <taxon>Marinobacter</taxon>
    </lineage>
</organism>
<keyword evidence="1" id="KW-0378">Hydrolase</keyword>
<dbReference type="RefSeq" id="WP_322853806.1">
    <property type="nucleotide sequence ID" value="NZ_JAYDCJ010000001.1"/>
</dbReference>
<name>A0ABU5NU03_9GAMM</name>
<dbReference type="GO" id="GO:0016787">
    <property type="term" value="F:hydrolase activity"/>
    <property type="evidence" value="ECO:0007669"/>
    <property type="project" value="UniProtKB-KW"/>
</dbReference>
<keyword evidence="2" id="KW-1185">Reference proteome</keyword>
<evidence type="ECO:0000313" key="2">
    <source>
        <dbReference type="Proteomes" id="UP001305746"/>
    </source>
</evidence>
<dbReference type="EMBL" id="JAYDCJ010000001">
    <property type="protein sequence ID" value="MEA1079281.1"/>
    <property type="molecule type" value="Genomic_DNA"/>
</dbReference>
<comment type="caution">
    <text evidence="1">The sequence shown here is derived from an EMBL/GenBank/DDBJ whole genome shotgun (WGS) entry which is preliminary data.</text>
</comment>
<reference evidence="1 2" key="1">
    <citation type="submission" date="2023-12" db="EMBL/GenBank/DDBJ databases">
        <title>Marinobacter qingdaonensis sp. nov., isolated from the intertidal sediment of Qingdao, PR China.</title>
        <authorList>
            <person name="Li Y."/>
        </authorList>
    </citation>
    <scope>NUCLEOTIDE SEQUENCE [LARGE SCALE GENOMIC DNA]</scope>
    <source>
        <strain evidence="1 2">ASW11-75</strain>
    </source>
</reference>
<dbReference type="Pfam" id="PF09411">
    <property type="entry name" value="PagL"/>
    <property type="match status" value="1"/>
</dbReference>
<dbReference type="Proteomes" id="UP001305746">
    <property type="component" value="Unassembled WGS sequence"/>
</dbReference>